<feature type="domain" description="HTH gntR-type" evidence="5">
    <location>
        <begin position="6"/>
        <end position="44"/>
    </location>
</feature>
<evidence type="ECO:0000313" key="7">
    <source>
        <dbReference type="Proteomes" id="UP001183202"/>
    </source>
</evidence>
<keyword evidence="2" id="KW-0238">DNA-binding</keyword>
<dbReference type="EMBL" id="JAVREJ010000023">
    <property type="protein sequence ID" value="MDT0352919.1"/>
    <property type="molecule type" value="Genomic_DNA"/>
</dbReference>
<gene>
    <name evidence="6" type="ORF">RM445_25700</name>
</gene>
<evidence type="ECO:0000256" key="2">
    <source>
        <dbReference type="ARBA" id="ARBA00023125"/>
    </source>
</evidence>
<keyword evidence="3" id="KW-0804">Transcription</keyword>
<dbReference type="InterPro" id="IPR036390">
    <property type="entry name" value="WH_DNA-bd_sf"/>
</dbReference>
<evidence type="ECO:0000313" key="6">
    <source>
        <dbReference type="EMBL" id="MDT0352919.1"/>
    </source>
</evidence>
<proteinExistence type="predicted"/>
<dbReference type="InterPro" id="IPR000524">
    <property type="entry name" value="Tscrpt_reg_HTH_GntR"/>
</dbReference>
<protein>
    <submittedName>
        <fullName evidence="6">GntR family transcriptional regulator</fullName>
    </submittedName>
</protein>
<evidence type="ECO:0000256" key="3">
    <source>
        <dbReference type="ARBA" id="ARBA00023163"/>
    </source>
</evidence>
<dbReference type="SUPFAM" id="SSF46785">
    <property type="entry name" value="Winged helix' DNA-binding domain"/>
    <property type="match status" value="1"/>
</dbReference>
<name>A0ABU2NI60_9PSEU</name>
<feature type="compositionally biased region" description="Basic and acidic residues" evidence="4">
    <location>
        <begin position="44"/>
        <end position="59"/>
    </location>
</feature>
<dbReference type="Pfam" id="PF00392">
    <property type="entry name" value="GntR"/>
    <property type="match status" value="1"/>
</dbReference>
<keyword evidence="1" id="KW-0805">Transcription regulation</keyword>
<sequence>MAPRGTYRQIAKELRQLIDRGDLRPGDMVSSELALGEEYSVSRQGRERSQDAQQRRIAHDPRTAVDVLHQYMARHEL</sequence>
<accession>A0ABU2NI60</accession>
<dbReference type="RefSeq" id="WP_311559429.1">
    <property type="nucleotide sequence ID" value="NZ_JAVREJ010000023.1"/>
</dbReference>
<dbReference type="Proteomes" id="UP001183202">
    <property type="component" value="Unassembled WGS sequence"/>
</dbReference>
<dbReference type="Gene3D" id="1.10.10.10">
    <property type="entry name" value="Winged helix-like DNA-binding domain superfamily/Winged helix DNA-binding domain"/>
    <property type="match status" value="1"/>
</dbReference>
<comment type="caution">
    <text evidence="6">The sequence shown here is derived from an EMBL/GenBank/DDBJ whole genome shotgun (WGS) entry which is preliminary data.</text>
</comment>
<reference evidence="7" key="1">
    <citation type="submission" date="2023-07" db="EMBL/GenBank/DDBJ databases">
        <title>30 novel species of actinomycetes from the DSMZ collection.</title>
        <authorList>
            <person name="Nouioui I."/>
        </authorList>
    </citation>
    <scope>NUCLEOTIDE SEQUENCE [LARGE SCALE GENOMIC DNA]</scope>
    <source>
        <strain evidence="7">DSM 45834</strain>
    </source>
</reference>
<feature type="region of interest" description="Disordered" evidence="4">
    <location>
        <begin position="22"/>
        <end position="59"/>
    </location>
</feature>
<dbReference type="InterPro" id="IPR036388">
    <property type="entry name" value="WH-like_DNA-bd_sf"/>
</dbReference>
<evidence type="ECO:0000259" key="5">
    <source>
        <dbReference type="Pfam" id="PF00392"/>
    </source>
</evidence>
<evidence type="ECO:0000256" key="4">
    <source>
        <dbReference type="SAM" id="MobiDB-lite"/>
    </source>
</evidence>
<keyword evidence="7" id="KW-1185">Reference proteome</keyword>
<evidence type="ECO:0000256" key="1">
    <source>
        <dbReference type="ARBA" id="ARBA00023015"/>
    </source>
</evidence>
<organism evidence="6 7">
    <name type="scientific">Pseudonocardia charpentierae</name>
    <dbReference type="NCBI Taxonomy" id="3075545"/>
    <lineage>
        <taxon>Bacteria</taxon>
        <taxon>Bacillati</taxon>
        <taxon>Actinomycetota</taxon>
        <taxon>Actinomycetes</taxon>
        <taxon>Pseudonocardiales</taxon>
        <taxon>Pseudonocardiaceae</taxon>
        <taxon>Pseudonocardia</taxon>
    </lineage>
</organism>